<dbReference type="InterPro" id="IPR018933">
    <property type="entry name" value="Netrin_module_non-TIMP"/>
</dbReference>
<dbReference type="Proteomes" id="UP000327493">
    <property type="component" value="Unassembled WGS sequence"/>
</dbReference>
<evidence type="ECO:0000256" key="1">
    <source>
        <dbReference type="ARBA" id="ARBA00004613"/>
    </source>
</evidence>
<accession>A0A5J5C828</accession>
<sequence length="402" mass="43414">GNTGSGTGNTGNSGTGNSGSGGRGTGNSGNTGSTGSGTDNLAIGPGNTGNSGTGNSGTGNTGNSGSGTRNTGSGTGNTGNSGTGNTGNSGTGNRGRSRTTNINGINKDVKVIATGTGEATVKMVSLYYALPKEKESDCQMFNLYKDNDSDATMSILDIGLLTGFTVNTNDLDLLSKGRSRIIARYEMNTVLSERGSLIIYLDKVSHTRPEEISFRIHQKLKVGVLQPAAVSVYEYYDQTHCVKFYHPERKAGKLLQLCTDDECTCAEENCSMQNKDKLSNDQRTALVCETTQTSRIDFVYKVRLDSFTEDLTTDIFTVKVLEVIKEGRRSLALGTGKTYLVMGTSKDIHRDDQHQSFQYVFGETTWIEYWPTEAECQTQKHRLTCLGLEEMVHQYQLFGCQQ</sequence>
<gene>
    <name evidence="6" type="ORF">FQN60_017464</name>
</gene>
<dbReference type="Gene3D" id="2.60.120.1540">
    <property type="match status" value="1"/>
</dbReference>
<dbReference type="Gene3D" id="2.60.40.690">
    <property type="entry name" value="Alpha-macroglobulin, receptor-binding domain"/>
    <property type="match status" value="1"/>
</dbReference>
<comment type="subcellular location">
    <subcellularLocation>
        <location evidence="1">Secreted</location>
    </subcellularLocation>
</comment>
<protein>
    <recommendedName>
        <fullName evidence="5">NTR domain-containing protein</fullName>
    </recommendedName>
</protein>
<reference evidence="6 7" key="1">
    <citation type="submission" date="2019-08" db="EMBL/GenBank/DDBJ databases">
        <title>A chromosome-level genome assembly, high-density linkage maps, and genome scans reveal the genomic architecture of hybrid incompatibilities underlying speciation via character displacement in darters (Percidae: Etheostominae).</title>
        <authorList>
            <person name="Moran R.L."/>
            <person name="Catchen J.M."/>
            <person name="Fuller R.C."/>
        </authorList>
    </citation>
    <scope>NUCLEOTIDE SEQUENCE [LARGE SCALE GENOMIC DNA]</scope>
    <source>
        <strain evidence="6">EspeVRDwgs_2016</strain>
        <tissue evidence="6">Muscle</tissue>
    </source>
</reference>
<dbReference type="InterPro" id="IPR008993">
    <property type="entry name" value="TIMP-like_OB-fold"/>
</dbReference>
<feature type="compositionally biased region" description="Gly residues" evidence="4">
    <location>
        <begin position="46"/>
        <end position="65"/>
    </location>
</feature>
<dbReference type="InterPro" id="IPR036595">
    <property type="entry name" value="A-macroglobulin_rcpt-bd_sf"/>
</dbReference>
<evidence type="ECO:0000259" key="5">
    <source>
        <dbReference type="PROSITE" id="PS50189"/>
    </source>
</evidence>
<dbReference type="InterPro" id="IPR009048">
    <property type="entry name" value="A-macroglobulin_rcpt-bd"/>
</dbReference>
<feature type="compositionally biased region" description="Gly residues" evidence="4">
    <location>
        <begin position="1"/>
        <end position="35"/>
    </location>
</feature>
<dbReference type="InterPro" id="IPR050473">
    <property type="entry name" value="A2M/Complement_sys"/>
</dbReference>
<evidence type="ECO:0000256" key="2">
    <source>
        <dbReference type="ARBA" id="ARBA00022525"/>
    </source>
</evidence>
<evidence type="ECO:0000256" key="4">
    <source>
        <dbReference type="SAM" id="MobiDB-lite"/>
    </source>
</evidence>
<evidence type="ECO:0000313" key="7">
    <source>
        <dbReference type="Proteomes" id="UP000327493"/>
    </source>
</evidence>
<dbReference type="Pfam" id="PF07677">
    <property type="entry name" value="A2M_recep"/>
    <property type="match status" value="1"/>
</dbReference>
<dbReference type="Pfam" id="PF01759">
    <property type="entry name" value="NTR"/>
    <property type="match status" value="2"/>
</dbReference>
<dbReference type="SUPFAM" id="SSF50242">
    <property type="entry name" value="TIMP-like"/>
    <property type="match status" value="1"/>
</dbReference>
<comment type="caution">
    <text evidence="6">The sequence shown here is derived from an EMBL/GenBank/DDBJ whole genome shotgun (WGS) entry which is preliminary data.</text>
</comment>
<keyword evidence="7" id="KW-1185">Reference proteome</keyword>
<dbReference type="SUPFAM" id="SSF49410">
    <property type="entry name" value="Alpha-macroglobulin receptor domain"/>
    <property type="match status" value="1"/>
</dbReference>
<evidence type="ECO:0000256" key="3">
    <source>
        <dbReference type="ARBA" id="ARBA00023157"/>
    </source>
</evidence>
<dbReference type="SMART" id="SM01361">
    <property type="entry name" value="A2M_recep"/>
    <property type="match status" value="1"/>
</dbReference>
<feature type="region of interest" description="Disordered" evidence="4">
    <location>
        <begin position="1"/>
        <end position="102"/>
    </location>
</feature>
<dbReference type="InterPro" id="IPR001134">
    <property type="entry name" value="Netrin_domain"/>
</dbReference>
<dbReference type="GO" id="GO:0005576">
    <property type="term" value="C:extracellular region"/>
    <property type="evidence" value="ECO:0007669"/>
    <property type="project" value="UniProtKB-SubCell"/>
</dbReference>
<dbReference type="EMBL" id="VOFY01002615">
    <property type="protein sequence ID" value="KAA8577545.1"/>
    <property type="molecule type" value="Genomic_DNA"/>
</dbReference>
<dbReference type="Gene3D" id="2.40.50.120">
    <property type="match status" value="2"/>
</dbReference>
<dbReference type="PROSITE" id="PS50189">
    <property type="entry name" value="NTR"/>
    <property type="match status" value="1"/>
</dbReference>
<feature type="non-terminal residue" evidence="6">
    <location>
        <position position="1"/>
    </location>
</feature>
<dbReference type="SMART" id="SM00643">
    <property type="entry name" value="C345C"/>
    <property type="match status" value="1"/>
</dbReference>
<keyword evidence="3" id="KW-1015">Disulfide bond</keyword>
<dbReference type="PANTHER" id="PTHR11412:SF81">
    <property type="entry name" value="COMPLEMENT C3"/>
    <property type="match status" value="1"/>
</dbReference>
<feature type="domain" description="NTR" evidence="5">
    <location>
        <begin position="270"/>
        <end position="400"/>
    </location>
</feature>
<proteinExistence type="predicted"/>
<dbReference type="AlphaFoldDB" id="A0A5J5C828"/>
<feature type="compositionally biased region" description="Gly residues" evidence="4">
    <location>
        <begin position="73"/>
        <end position="93"/>
    </location>
</feature>
<organism evidence="6 7">
    <name type="scientific">Etheostoma spectabile</name>
    <name type="common">orangethroat darter</name>
    <dbReference type="NCBI Taxonomy" id="54343"/>
    <lineage>
        <taxon>Eukaryota</taxon>
        <taxon>Metazoa</taxon>
        <taxon>Chordata</taxon>
        <taxon>Craniata</taxon>
        <taxon>Vertebrata</taxon>
        <taxon>Euteleostomi</taxon>
        <taxon>Actinopterygii</taxon>
        <taxon>Neopterygii</taxon>
        <taxon>Teleostei</taxon>
        <taxon>Neoteleostei</taxon>
        <taxon>Acanthomorphata</taxon>
        <taxon>Eupercaria</taxon>
        <taxon>Perciformes</taxon>
        <taxon>Percoidei</taxon>
        <taxon>Percidae</taxon>
        <taxon>Etheostomatinae</taxon>
        <taxon>Etheostoma</taxon>
    </lineage>
</organism>
<name>A0A5J5C828_9PERO</name>
<dbReference type="PANTHER" id="PTHR11412">
    <property type="entry name" value="MACROGLOBULIN / COMPLEMENT"/>
    <property type="match status" value="1"/>
</dbReference>
<keyword evidence="2" id="KW-0964">Secreted</keyword>
<evidence type="ECO:0000313" key="6">
    <source>
        <dbReference type="EMBL" id="KAA8577545.1"/>
    </source>
</evidence>